<comment type="function">
    <text evidence="8 9">Component of the 90S pre-ribosome involved in the maturation of rRNAs. Required for early cleavages of the pre-RNAs in the 40S ribosomal subunit maturation pathway.</text>
</comment>
<evidence type="ECO:0000313" key="11">
    <source>
        <dbReference type="EMBL" id="ORX73983.1"/>
    </source>
</evidence>
<feature type="region of interest" description="Disordered" evidence="10">
    <location>
        <begin position="1"/>
        <end position="51"/>
    </location>
</feature>
<comment type="subcellular location">
    <subcellularLocation>
        <location evidence="1 9">Nucleus</location>
        <location evidence="1 9">Nucleolus</location>
    </subcellularLocation>
</comment>
<evidence type="ECO:0000256" key="7">
    <source>
        <dbReference type="ARBA" id="ARBA00023274"/>
    </source>
</evidence>
<evidence type="ECO:0000256" key="9">
    <source>
        <dbReference type="RuleBase" id="RU368027"/>
    </source>
</evidence>
<dbReference type="GO" id="GO:0030686">
    <property type="term" value="C:90S preribosome"/>
    <property type="evidence" value="ECO:0007669"/>
    <property type="project" value="TreeGrafter"/>
</dbReference>
<evidence type="ECO:0000256" key="6">
    <source>
        <dbReference type="ARBA" id="ARBA00023242"/>
    </source>
</evidence>
<keyword evidence="12" id="KW-1185">Reference proteome</keyword>
<dbReference type="OrthoDB" id="448446at2759"/>
<comment type="caution">
    <text evidence="11">The sequence shown here is derived from an EMBL/GenBank/DDBJ whole genome shotgun (WGS) entry which is preliminary data.</text>
</comment>
<dbReference type="Pfam" id="PF06102">
    <property type="entry name" value="RRP36"/>
    <property type="match status" value="1"/>
</dbReference>
<keyword evidence="7 9" id="KW-0687">Ribonucleoprotein</keyword>
<protein>
    <recommendedName>
        <fullName evidence="9">rRNA biogenesis protein RRP36</fullName>
    </recommendedName>
</protein>
<evidence type="ECO:0000256" key="1">
    <source>
        <dbReference type="ARBA" id="ARBA00004604"/>
    </source>
</evidence>
<dbReference type="RefSeq" id="XP_040747194.1">
    <property type="nucleotide sequence ID" value="XM_040884428.1"/>
</dbReference>
<feature type="region of interest" description="Disordered" evidence="10">
    <location>
        <begin position="100"/>
        <end position="134"/>
    </location>
</feature>
<feature type="region of interest" description="Disordered" evidence="10">
    <location>
        <begin position="164"/>
        <end position="188"/>
    </location>
</feature>
<keyword evidence="3 9" id="KW-0690">Ribosome biogenesis</keyword>
<comment type="subunit">
    <text evidence="9">Associates with 90S and pre-40S pre-ribosomal particles.</text>
</comment>
<feature type="compositionally biased region" description="Basic residues" evidence="10">
    <location>
        <begin position="167"/>
        <end position="188"/>
    </location>
</feature>
<gene>
    <name evidence="11" type="ORF">DL89DRAFT_220013</name>
</gene>
<keyword evidence="5" id="KW-0175">Coiled coil</keyword>
<dbReference type="EMBL" id="MCFD01000001">
    <property type="protein sequence ID" value="ORX73983.1"/>
    <property type="molecule type" value="Genomic_DNA"/>
</dbReference>
<feature type="compositionally biased region" description="Polar residues" evidence="10">
    <location>
        <begin position="1"/>
        <end position="10"/>
    </location>
</feature>
<evidence type="ECO:0000256" key="2">
    <source>
        <dbReference type="ARBA" id="ARBA00009418"/>
    </source>
</evidence>
<evidence type="ECO:0000256" key="8">
    <source>
        <dbReference type="ARBA" id="ARBA00025053"/>
    </source>
</evidence>
<sequence>MVSNKPASQDFSRDSKKKPSMMSAKRPVGRFRQVVDVPKNQTRDPRFDSLSGNFNEDLFEKSYAFLDAQRNEELESLKQQVRKLRNSDPNEAERIQKLVNSMQSREASKKQRKHMQELKRTHRKKEMEAAKQGKMPYFLKKRDLKNLEVAEKFSKLKDSAKLDRFLEKRRKRNATKEHRHMPYQRREE</sequence>
<dbReference type="PANTHER" id="PTHR21738:SF0">
    <property type="entry name" value="RIBOSOMAL RNA PROCESSING PROTEIN 36 HOMOLOG"/>
    <property type="match status" value="1"/>
</dbReference>
<keyword evidence="4 9" id="KW-0698">rRNA processing</keyword>
<dbReference type="GeneID" id="63801076"/>
<accession>A0A1Y1WKI2</accession>
<comment type="similarity">
    <text evidence="2 9">Belongs to the RRP36 family.</text>
</comment>
<evidence type="ECO:0000313" key="12">
    <source>
        <dbReference type="Proteomes" id="UP000193922"/>
    </source>
</evidence>
<dbReference type="GO" id="GO:0005730">
    <property type="term" value="C:nucleolus"/>
    <property type="evidence" value="ECO:0007669"/>
    <property type="project" value="UniProtKB-SubCell"/>
</dbReference>
<dbReference type="STRING" id="61395.A0A1Y1WKI2"/>
<evidence type="ECO:0000256" key="3">
    <source>
        <dbReference type="ARBA" id="ARBA00022517"/>
    </source>
</evidence>
<dbReference type="GO" id="GO:0000462">
    <property type="term" value="P:maturation of SSU-rRNA from tricistronic rRNA transcript (SSU-rRNA, 5.8S rRNA, LSU-rRNA)"/>
    <property type="evidence" value="ECO:0007669"/>
    <property type="project" value="TreeGrafter"/>
</dbReference>
<keyword evidence="6 9" id="KW-0539">Nucleus</keyword>
<evidence type="ECO:0000256" key="4">
    <source>
        <dbReference type="ARBA" id="ARBA00022552"/>
    </source>
</evidence>
<feature type="compositionally biased region" description="Basic and acidic residues" evidence="10">
    <location>
        <begin position="106"/>
        <end position="131"/>
    </location>
</feature>
<organism evidence="11 12">
    <name type="scientific">Linderina pennispora</name>
    <dbReference type="NCBI Taxonomy" id="61395"/>
    <lineage>
        <taxon>Eukaryota</taxon>
        <taxon>Fungi</taxon>
        <taxon>Fungi incertae sedis</taxon>
        <taxon>Zoopagomycota</taxon>
        <taxon>Kickxellomycotina</taxon>
        <taxon>Kickxellomycetes</taxon>
        <taxon>Kickxellales</taxon>
        <taxon>Kickxellaceae</taxon>
        <taxon>Linderina</taxon>
    </lineage>
</organism>
<dbReference type="PANTHER" id="PTHR21738">
    <property type="entry name" value="RIBOSOMAL RNA PROCESSING PROTEIN 36 HOMOLOG"/>
    <property type="match status" value="1"/>
</dbReference>
<dbReference type="AlphaFoldDB" id="A0A1Y1WKI2"/>
<evidence type="ECO:0000256" key="5">
    <source>
        <dbReference type="ARBA" id="ARBA00023054"/>
    </source>
</evidence>
<proteinExistence type="inferred from homology"/>
<reference evidence="11 12" key="1">
    <citation type="submission" date="2016-07" db="EMBL/GenBank/DDBJ databases">
        <title>Pervasive Adenine N6-methylation of Active Genes in Fungi.</title>
        <authorList>
            <consortium name="DOE Joint Genome Institute"/>
            <person name="Mondo S.J."/>
            <person name="Dannebaum R.O."/>
            <person name="Kuo R.C."/>
            <person name="Labutti K."/>
            <person name="Haridas S."/>
            <person name="Kuo A."/>
            <person name="Salamov A."/>
            <person name="Ahrendt S.R."/>
            <person name="Lipzen A."/>
            <person name="Sullivan W."/>
            <person name="Andreopoulos W.B."/>
            <person name="Clum A."/>
            <person name="Lindquist E."/>
            <person name="Daum C."/>
            <person name="Ramamoorthy G.K."/>
            <person name="Gryganskyi A."/>
            <person name="Culley D."/>
            <person name="Magnuson J.K."/>
            <person name="James T.Y."/>
            <person name="O'Malley M.A."/>
            <person name="Stajich J.E."/>
            <person name="Spatafora J.W."/>
            <person name="Visel A."/>
            <person name="Grigoriev I.V."/>
        </authorList>
    </citation>
    <scope>NUCLEOTIDE SEQUENCE [LARGE SCALE GENOMIC DNA]</scope>
    <source>
        <strain evidence="11 12">ATCC 12442</strain>
    </source>
</reference>
<dbReference type="Proteomes" id="UP000193922">
    <property type="component" value="Unassembled WGS sequence"/>
</dbReference>
<dbReference type="InterPro" id="IPR009292">
    <property type="entry name" value="RRP36"/>
</dbReference>
<evidence type="ECO:0000256" key="10">
    <source>
        <dbReference type="SAM" id="MobiDB-lite"/>
    </source>
</evidence>
<name>A0A1Y1WKI2_9FUNG</name>